<dbReference type="InterPro" id="IPR001544">
    <property type="entry name" value="Aminotrans_IV"/>
</dbReference>
<keyword evidence="3" id="KW-1185">Reference proteome</keyword>
<dbReference type="Gene3D" id="3.20.10.10">
    <property type="entry name" value="D-amino Acid Aminotransferase, subunit A, domain 2"/>
    <property type="match status" value="1"/>
</dbReference>
<dbReference type="InterPro" id="IPR036038">
    <property type="entry name" value="Aminotransferase-like"/>
</dbReference>
<keyword evidence="2" id="KW-0032">Aminotransferase</keyword>
<dbReference type="PANTHER" id="PTHR42743:SF11">
    <property type="entry name" value="AMINODEOXYCHORISMATE LYASE"/>
    <property type="match status" value="1"/>
</dbReference>
<dbReference type="eggNOG" id="ENOG502QQMK">
    <property type="taxonomic scope" value="Eukaryota"/>
</dbReference>
<reference evidence="2 3" key="1">
    <citation type="journal article" date="2007" name="Nat. Biotechnol.">
        <title>Genome sequence of the lignocellulose-bioconverting and xylose-fermenting yeast Pichia stipitis.</title>
        <authorList>
            <person name="Jeffries T.W."/>
            <person name="Grigoriev I.V."/>
            <person name="Grimwood J."/>
            <person name="Laplaza J.M."/>
            <person name="Aerts A."/>
            <person name="Salamov A."/>
            <person name="Schmutz J."/>
            <person name="Lindquist E."/>
            <person name="Dehal P."/>
            <person name="Shapiro H."/>
            <person name="Jin Y.S."/>
            <person name="Passoth V."/>
            <person name="Richardson P.M."/>
        </authorList>
    </citation>
    <scope>NUCLEOTIDE SEQUENCE [LARGE SCALE GENOMIC DNA]</scope>
    <source>
        <strain evidence="3">ATCC 58785 / CBS 6054 / NBRC 10063 / NRRL Y-11545</strain>
    </source>
</reference>
<dbReference type="InParanoid" id="A3LND6"/>
<dbReference type="OrthoDB" id="5288718at2759"/>
<dbReference type="InterPro" id="IPR043131">
    <property type="entry name" value="BCAT-like_N"/>
</dbReference>
<dbReference type="OMA" id="VWLSNGV"/>
<gene>
    <name evidence="2" type="primary">ABZ2</name>
    <name evidence="2" type="ORF">PICST_42028</name>
</gene>
<dbReference type="AlphaFoldDB" id="A3LND6"/>
<dbReference type="GO" id="GO:0008483">
    <property type="term" value="F:transaminase activity"/>
    <property type="evidence" value="ECO:0007669"/>
    <property type="project" value="UniProtKB-KW"/>
</dbReference>
<dbReference type="InterPro" id="IPR050571">
    <property type="entry name" value="Class-IV_PLP-Dep_Aminotrnsfr"/>
</dbReference>
<dbReference type="FunCoup" id="A3LND6">
    <property type="interactions" value="122"/>
</dbReference>
<proteinExistence type="inferred from homology"/>
<dbReference type="GeneID" id="4837654"/>
<accession>A3LND6</accession>
<organism evidence="2 3">
    <name type="scientific">Scheffersomyces stipitis (strain ATCC 58785 / CBS 6054 / NBRC 10063 / NRRL Y-11545)</name>
    <name type="common">Yeast</name>
    <name type="synonym">Pichia stipitis</name>
    <dbReference type="NCBI Taxonomy" id="322104"/>
    <lineage>
        <taxon>Eukaryota</taxon>
        <taxon>Fungi</taxon>
        <taxon>Dikarya</taxon>
        <taxon>Ascomycota</taxon>
        <taxon>Saccharomycotina</taxon>
        <taxon>Pichiomycetes</taxon>
        <taxon>Debaryomycetaceae</taxon>
        <taxon>Scheffersomyces</taxon>
    </lineage>
</organism>
<dbReference type="HOGENOM" id="CLU_020844_6_0_1"/>
<dbReference type="InterPro" id="IPR043132">
    <property type="entry name" value="BCAT-like_C"/>
</dbReference>
<dbReference type="EMBL" id="CP000496">
    <property type="protein sequence ID" value="ABN64314.1"/>
    <property type="molecule type" value="Genomic_DNA"/>
</dbReference>
<dbReference type="PANTHER" id="PTHR42743">
    <property type="entry name" value="AMINO-ACID AMINOTRANSFERASE"/>
    <property type="match status" value="1"/>
</dbReference>
<dbReference type="RefSeq" id="XP_001382343.1">
    <property type="nucleotide sequence ID" value="XM_001382306.1"/>
</dbReference>
<dbReference type="Proteomes" id="UP000002258">
    <property type="component" value="Chromosome 2"/>
</dbReference>
<evidence type="ECO:0000313" key="3">
    <source>
        <dbReference type="Proteomes" id="UP000002258"/>
    </source>
</evidence>
<dbReference type="Gene3D" id="3.30.470.10">
    <property type="match status" value="1"/>
</dbReference>
<dbReference type="KEGG" id="pic:PICST_42028"/>
<keyword evidence="2" id="KW-0808">Transferase</keyword>
<evidence type="ECO:0000256" key="1">
    <source>
        <dbReference type="ARBA" id="ARBA00009320"/>
    </source>
</evidence>
<name>A3LND6_PICST</name>
<sequence>MSNDNEERYLSTIKSIQDSYISKSFPEVVPDNLEILSTIRYDPSLTKNAPASSDQIRKSNFFLFEEHVQRTQFTLQYFQLQFYGNTDLAFEFTADNFFNYLVSAFSQSGKSLAEPYKVRCLFHLNSDLVVELHPTPVRENLLDGILTPSLPETDDLPEFAENKTWDVYIDSKPTLISPFTSFKTTTRSHYSDSRARALPGLRPEAEEVILFNPQNNLMEGSITNVAVKRKSDGKWITPQLSSGCLCGVMRHFLLRKNYLEEETISMDQIEIGSEVLLFNAIMGVVKGRIVGRAS</sequence>
<comment type="similarity">
    <text evidence="1">Belongs to the class-IV pyridoxal-phosphate-dependent aminotransferase family.</text>
</comment>
<dbReference type="GO" id="GO:0046394">
    <property type="term" value="P:carboxylic acid biosynthetic process"/>
    <property type="evidence" value="ECO:0007669"/>
    <property type="project" value="UniProtKB-ARBA"/>
</dbReference>
<evidence type="ECO:0000313" key="2">
    <source>
        <dbReference type="EMBL" id="ABN64314.1"/>
    </source>
</evidence>
<dbReference type="STRING" id="322104.A3LND6"/>
<dbReference type="Pfam" id="PF01063">
    <property type="entry name" value="Aminotran_4"/>
    <property type="match status" value="1"/>
</dbReference>
<dbReference type="SUPFAM" id="SSF56752">
    <property type="entry name" value="D-aminoacid aminotransferase-like PLP-dependent enzymes"/>
    <property type="match status" value="1"/>
</dbReference>
<protein>
    <submittedName>
        <fullName evidence="2">Aminotransferase-like protein</fullName>
    </submittedName>
</protein>